<dbReference type="EMBL" id="SBLB01000003">
    <property type="protein sequence ID" value="RYC69469.1"/>
    <property type="molecule type" value="Genomic_DNA"/>
</dbReference>
<feature type="region of interest" description="Disordered" evidence="1">
    <location>
        <begin position="1"/>
        <end position="20"/>
    </location>
</feature>
<gene>
    <name evidence="2" type="ORF">EQG79_12750</name>
</gene>
<dbReference type="Proteomes" id="UP000290407">
    <property type="component" value="Unassembled WGS sequence"/>
</dbReference>
<keyword evidence="3" id="KW-1185">Reference proteome</keyword>
<dbReference type="RefSeq" id="WP_077920959.1">
    <property type="nucleotide sequence ID" value="NZ_SBLB01000003.1"/>
</dbReference>
<accession>A0A4Q2URL4</accession>
<evidence type="ECO:0000313" key="3">
    <source>
        <dbReference type="Proteomes" id="UP000290407"/>
    </source>
</evidence>
<dbReference type="InterPro" id="IPR012489">
    <property type="entry name" value="NucleaseA_inhib-like"/>
</dbReference>
<dbReference type="InterPro" id="IPR036587">
    <property type="entry name" value="NucleaseA_inhib-like_sf"/>
</dbReference>
<dbReference type="SUPFAM" id="SSF82602">
    <property type="entry name" value="Nuclease A inhibitor (NuiA)"/>
    <property type="match status" value="1"/>
</dbReference>
<reference evidence="2 3" key="1">
    <citation type="submission" date="2019-01" db="EMBL/GenBank/DDBJ databases">
        <title>Spirosoma flava sp. nov., a propanil-degrading bacterium isolated from herbicide-contaminated soil.</title>
        <authorList>
            <person name="Zhang L."/>
            <person name="Jiang J.-D."/>
        </authorList>
    </citation>
    <scope>NUCLEOTIDE SEQUENCE [LARGE SCALE GENOMIC DNA]</scope>
    <source>
        <strain evidence="2 3">TY50</strain>
    </source>
</reference>
<proteinExistence type="predicted"/>
<comment type="caution">
    <text evidence="2">The sequence shown here is derived from an EMBL/GenBank/DDBJ whole genome shotgun (WGS) entry which is preliminary data.</text>
</comment>
<sequence>MTNNTPERNDASADKTTVEQALPPLITDLFYPSESDEPIEPVSCYLKQETPLTVSQIKDWQMLPPAVYVEERPAADFWAPVVTEQDWYTDDEKARTARFQQLRQFLERELTVCQVFYVGEMEMDVYFLGREPSGQRTGIHTKIVQT</sequence>
<evidence type="ECO:0000313" key="2">
    <source>
        <dbReference type="EMBL" id="RYC69469.1"/>
    </source>
</evidence>
<protein>
    <submittedName>
        <fullName evidence="2">Nuclease</fullName>
    </submittedName>
</protein>
<organism evidence="2 3">
    <name type="scientific">Spirosoma sordidisoli</name>
    <dbReference type="NCBI Taxonomy" id="2502893"/>
    <lineage>
        <taxon>Bacteria</taxon>
        <taxon>Pseudomonadati</taxon>
        <taxon>Bacteroidota</taxon>
        <taxon>Cytophagia</taxon>
        <taxon>Cytophagales</taxon>
        <taxon>Cytophagaceae</taxon>
        <taxon>Spirosoma</taxon>
    </lineage>
</organism>
<dbReference type="AlphaFoldDB" id="A0A4Q2URL4"/>
<feature type="compositionally biased region" description="Basic and acidic residues" evidence="1">
    <location>
        <begin position="7"/>
        <end position="17"/>
    </location>
</feature>
<dbReference type="Pfam" id="PF07924">
    <property type="entry name" value="NuiA"/>
    <property type="match status" value="1"/>
</dbReference>
<dbReference type="Gene3D" id="3.40.1460.10">
    <property type="entry name" value="Nuclease A inhibitor-like"/>
    <property type="match status" value="1"/>
</dbReference>
<evidence type="ECO:0000256" key="1">
    <source>
        <dbReference type="SAM" id="MobiDB-lite"/>
    </source>
</evidence>
<name>A0A4Q2URL4_9BACT</name>